<dbReference type="EMBL" id="FOCX01000042">
    <property type="protein sequence ID" value="SEP19119.1"/>
    <property type="molecule type" value="Genomic_DNA"/>
</dbReference>
<proteinExistence type="predicted"/>
<protein>
    <submittedName>
        <fullName evidence="1">Uncharacterized protein</fullName>
    </submittedName>
</protein>
<dbReference type="RefSeq" id="WP_092664244.1">
    <property type="nucleotide sequence ID" value="NZ_FOCX01000042.1"/>
</dbReference>
<accession>A0A1H8VUM7</accession>
<dbReference type="Proteomes" id="UP000198775">
    <property type="component" value="Unassembled WGS sequence"/>
</dbReference>
<sequence length="103" mass="11634">MCECSHSATGTVQIEATPGFLETSIRNCPDRISGNIVAVFSHRHRNGYLIVKELTTSNGDAFFHLEKWTQDDGYYRRETSYPFETVDGLQTELPQIATEFDGN</sequence>
<organism evidence="1 2">
    <name type="scientific">Halorientalis persicus</name>
    <dbReference type="NCBI Taxonomy" id="1367881"/>
    <lineage>
        <taxon>Archaea</taxon>
        <taxon>Methanobacteriati</taxon>
        <taxon>Methanobacteriota</taxon>
        <taxon>Stenosarchaea group</taxon>
        <taxon>Halobacteria</taxon>
        <taxon>Halobacteriales</taxon>
        <taxon>Haloarculaceae</taxon>
        <taxon>Halorientalis</taxon>
    </lineage>
</organism>
<dbReference type="AlphaFoldDB" id="A0A1H8VUM7"/>
<gene>
    <name evidence="1" type="ORF">SAMN05216388_104215</name>
</gene>
<keyword evidence="2" id="KW-1185">Reference proteome</keyword>
<reference evidence="2" key="1">
    <citation type="submission" date="2016-10" db="EMBL/GenBank/DDBJ databases">
        <authorList>
            <person name="Varghese N."/>
            <person name="Submissions S."/>
        </authorList>
    </citation>
    <scope>NUCLEOTIDE SEQUENCE [LARGE SCALE GENOMIC DNA]</scope>
    <source>
        <strain evidence="2">IBRC-M 10043</strain>
    </source>
</reference>
<name>A0A1H8VUM7_9EURY</name>
<evidence type="ECO:0000313" key="1">
    <source>
        <dbReference type="EMBL" id="SEP19119.1"/>
    </source>
</evidence>
<evidence type="ECO:0000313" key="2">
    <source>
        <dbReference type="Proteomes" id="UP000198775"/>
    </source>
</evidence>